<name>A0A147B719_9ACAR</name>
<feature type="non-terminal residue" evidence="1">
    <location>
        <position position="1"/>
    </location>
</feature>
<evidence type="ECO:0000313" key="1">
    <source>
        <dbReference type="EMBL" id="JAR86573.1"/>
    </source>
</evidence>
<protein>
    <submittedName>
        <fullName evidence="1">Uncharacterized protein</fullName>
    </submittedName>
</protein>
<dbReference type="EMBL" id="GEIB01001808">
    <property type="protein sequence ID" value="JAR86573.1"/>
    <property type="molecule type" value="Transcribed_RNA"/>
</dbReference>
<accession>A0A147B719</accession>
<organism evidence="1">
    <name type="scientific">Alectorobius mimon</name>
    <dbReference type="NCBI Taxonomy" id="360319"/>
    <lineage>
        <taxon>Eukaryota</taxon>
        <taxon>Metazoa</taxon>
        <taxon>Ecdysozoa</taxon>
        <taxon>Arthropoda</taxon>
        <taxon>Chelicerata</taxon>
        <taxon>Arachnida</taxon>
        <taxon>Acari</taxon>
        <taxon>Parasitiformes</taxon>
        <taxon>Ixodida</taxon>
        <taxon>Ixodoidea</taxon>
        <taxon>Argasidae</taxon>
        <taxon>Ornithodorinae</taxon>
        <taxon>Alectorobius</taxon>
    </lineage>
</organism>
<reference evidence="1" key="1">
    <citation type="submission" date="2016-03" db="EMBL/GenBank/DDBJ databases">
        <title>Gut transcriptome analysis on engorged females of Ornithodoros mimon (Acari: Argasidae) and phylogenetic inferences of soft ticks.</title>
        <authorList>
            <person name="Landulfo G.A."/>
            <person name="Giovanni D."/>
            <person name="Carvalho E."/>
            <person name="Junqueira-de-Azevedo I."/>
            <person name="Patane J."/>
            <person name="Mendoca R."/>
            <person name="Barros-Battesti D."/>
        </authorList>
    </citation>
    <scope>NUCLEOTIDE SEQUENCE</scope>
    <source>
        <strain evidence="1">Females</strain>
        <tissue evidence="1">Gut</tissue>
    </source>
</reference>
<feature type="non-terminal residue" evidence="1">
    <location>
        <position position="156"/>
    </location>
</feature>
<dbReference type="AlphaFoldDB" id="A0A147B719"/>
<sequence length="156" mass="17623">LYEFPSCLTSDEGNCAARFLHELLEKLTRAGTYTVDIAADECLFDELDLESNVQLYGALLRACTWHHVSLQSLNENESSTDFASWLDHLGSQRSRILQQWTTVWKGHLRVPNGSPFGNVELQAQVHCKQMTATSPDVTHDGQDSQVERIWSSEIEV</sequence>
<proteinExistence type="predicted"/>